<dbReference type="EMBL" id="KQ947412">
    <property type="protein sequence ID" value="KUJ18599.1"/>
    <property type="molecule type" value="Genomic_DNA"/>
</dbReference>
<evidence type="ECO:0000313" key="2">
    <source>
        <dbReference type="Proteomes" id="UP000070700"/>
    </source>
</evidence>
<proteinExistence type="predicted"/>
<dbReference type="GeneID" id="28818030"/>
<dbReference type="Proteomes" id="UP000070700">
    <property type="component" value="Unassembled WGS sequence"/>
</dbReference>
<dbReference type="RefSeq" id="XP_018072954.1">
    <property type="nucleotide sequence ID" value="XM_018208304.1"/>
</dbReference>
<protein>
    <submittedName>
        <fullName evidence="1">Uncharacterized protein</fullName>
    </submittedName>
</protein>
<evidence type="ECO:0000313" key="1">
    <source>
        <dbReference type="EMBL" id="KUJ18599.1"/>
    </source>
</evidence>
<keyword evidence="2" id="KW-1185">Reference proteome</keyword>
<sequence>MCYYDQYQMTCGDWKWGNFRKQCSKEYRTGDTCGMKLIMEAYQLDEMCKYCKKVEIKSAKIRKEQDRIKRWCNEGNRRASIEAAEENIAAIEREIMDLMDQTSR</sequence>
<feature type="non-terminal residue" evidence="1">
    <location>
        <position position="104"/>
    </location>
</feature>
<accession>A0A194XEM7</accession>
<dbReference type="OrthoDB" id="5015991at2759"/>
<reference evidence="1 2" key="1">
    <citation type="submission" date="2015-10" db="EMBL/GenBank/DDBJ databases">
        <title>Full genome of DAOMC 229536 Phialocephala scopiformis, a fungal endophyte of spruce producing the potent anti-insectan compound rugulosin.</title>
        <authorList>
            <consortium name="DOE Joint Genome Institute"/>
            <person name="Walker A.K."/>
            <person name="Frasz S.L."/>
            <person name="Seifert K.A."/>
            <person name="Miller J.D."/>
            <person name="Mondo S.J."/>
            <person name="Labutti K."/>
            <person name="Lipzen A."/>
            <person name="Dockter R."/>
            <person name="Kennedy M."/>
            <person name="Grigoriev I.V."/>
            <person name="Spatafora J.W."/>
        </authorList>
    </citation>
    <scope>NUCLEOTIDE SEQUENCE [LARGE SCALE GENOMIC DNA]</scope>
    <source>
        <strain evidence="1 2">CBS 120377</strain>
    </source>
</reference>
<dbReference type="KEGG" id="psco:LY89DRAFT_550845"/>
<name>A0A194XEM7_MOLSC</name>
<dbReference type="InParanoid" id="A0A194XEM7"/>
<dbReference type="STRING" id="149040.A0A194XEM7"/>
<organism evidence="1 2">
    <name type="scientific">Mollisia scopiformis</name>
    <name type="common">Conifer needle endophyte fungus</name>
    <name type="synonym">Phialocephala scopiformis</name>
    <dbReference type="NCBI Taxonomy" id="149040"/>
    <lineage>
        <taxon>Eukaryota</taxon>
        <taxon>Fungi</taxon>
        <taxon>Dikarya</taxon>
        <taxon>Ascomycota</taxon>
        <taxon>Pezizomycotina</taxon>
        <taxon>Leotiomycetes</taxon>
        <taxon>Helotiales</taxon>
        <taxon>Mollisiaceae</taxon>
        <taxon>Mollisia</taxon>
    </lineage>
</organism>
<gene>
    <name evidence="1" type="ORF">LY89DRAFT_550845</name>
</gene>
<dbReference type="AlphaFoldDB" id="A0A194XEM7"/>